<dbReference type="PRINTS" id="PR00081">
    <property type="entry name" value="GDHRDH"/>
</dbReference>
<dbReference type="HOGENOM" id="CLU_010194_38_3_1"/>
<keyword evidence="4" id="KW-0472">Membrane</keyword>
<proteinExistence type="inferred from homology"/>
<dbReference type="eggNOG" id="ENOG502QRPU">
    <property type="taxonomic scope" value="Eukaryota"/>
</dbReference>
<dbReference type="GO" id="GO:0016491">
    <property type="term" value="F:oxidoreductase activity"/>
    <property type="evidence" value="ECO:0007669"/>
    <property type="project" value="UniProtKB-KW"/>
</dbReference>
<dbReference type="Gene3D" id="3.40.50.720">
    <property type="entry name" value="NAD(P)-binding Rossmann-like Domain"/>
    <property type="match status" value="1"/>
</dbReference>
<organism evidence="5 6">
    <name type="scientific">Tetrahymena thermophila (strain SB210)</name>
    <dbReference type="NCBI Taxonomy" id="312017"/>
    <lineage>
        <taxon>Eukaryota</taxon>
        <taxon>Sar</taxon>
        <taxon>Alveolata</taxon>
        <taxon>Ciliophora</taxon>
        <taxon>Intramacronucleata</taxon>
        <taxon>Oligohymenophorea</taxon>
        <taxon>Hymenostomatida</taxon>
        <taxon>Tetrahymenina</taxon>
        <taxon>Tetrahymenidae</taxon>
        <taxon>Tetrahymena</taxon>
    </lineage>
</organism>
<dbReference type="InterPro" id="IPR051019">
    <property type="entry name" value="VLCFA-Steroid_DH"/>
</dbReference>
<dbReference type="PANTHER" id="PTHR43899">
    <property type="entry name" value="RH59310P"/>
    <property type="match status" value="1"/>
</dbReference>
<evidence type="ECO:0000313" key="6">
    <source>
        <dbReference type="Proteomes" id="UP000009168"/>
    </source>
</evidence>
<keyword evidence="4" id="KW-1133">Transmembrane helix</keyword>
<dbReference type="OrthoDB" id="1393670at2759"/>
<dbReference type="SUPFAM" id="SSF51735">
    <property type="entry name" value="NAD(P)-binding Rossmann-fold domains"/>
    <property type="match status" value="1"/>
</dbReference>
<dbReference type="AlphaFoldDB" id="Q22NX2"/>
<dbReference type="GeneID" id="7826803"/>
<dbReference type="FunCoup" id="Q22NX2">
    <property type="interactions" value="109"/>
</dbReference>
<comment type="similarity">
    <text evidence="1 3">Belongs to the short-chain dehydrogenases/reductases (SDR) family.</text>
</comment>
<evidence type="ECO:0000313" key="5">
    <source>
        <dbReference type="EMBL" id="EAR87039.1"/>
    </source>
</evidence>
<accession>Q22NX2</accession>
<evidence type="ECO:0000256" key="4">
    <source>
        <dbReference type="SAM" id="Phobius"/>
    </source>
</evidence>
<dbReference type="STRING" id="312017.Q22NX2"/>
<feature type="transmembrane region" description="Helical" evidence="4">
    <location>
        <begin position="195"/>
        <end position="214"/>
    </location>
</feature>
<dbReference type="PRINTS" id="PR00080">
    <property type="entry name" value="SDRFAMILY"/>
</dbReference>
<keyword evidence="6" id="KW-1185">Reference proteome</keyword>
<dbReference type="EMBL" id="GG662856">
    <property type="protein sequence ID" value="EAR87039.1"/>
    <property type="molecule type" value="Genomic_DNA"/>
</dbReference>
<dbReference type="Pfam" id="PF00106">
    <property type="entry name" value="adh_short"/>
    <property type="match status" value="1"/>
</dbReference>
<dbReference type="PANTHER" id="PTHR43899:SF13">
    <property type="entry name" value="RH59310P"/>
    <property type="match status" value="1"/>
</dbReference>
<dbReference type="OMA" id="GFNVFLH"/>
<keyword evidence="4" id="KW-0812">Transmembrane</keyword>
<sequence length="324" mass="37287">MDIVRQIINNEGTSKVKLFIYLVGLLYVLNKSKQLTLFLFKVFLRKQKNFAKRYGEGSYAFITGSSDGIGKQFAIEMIKNNMGVVLVARNKEKLESVKEELLAIKSDAKIHIVVADFKNSNNPEFFKSIMDQVKGLDISILINNVGMDYFNHFDKIDDTTILDHIKVNCLPMTFLCRHFIPLFKERLAKQKKKSAILNVGSFAGVLPCIYFNVYGATKAYVNVFTRTLVSEFPEIDIMCLNPSEVSTPMIGNRPPDVMTITSNSCARWALKDLGYESVTAGHWNHKIQTELYLSIPYFIYNYINKNFVAPEWFKEREQFYNKRK</sequence>
<dbReference type="InterPro" id="IPR002347">
    <property type="entry name" value="SDR_fam"/>
</dbReference>
<evidence type="ECO:0000256" key="1">
    <source>
        <dbReference type="ARBA" id="ARBA00006484"/>
    </source>
</evidence>
<keyword evidence="2" id="KW-0560">Oxidoreductase</keyword>
<dbReference type="InterPro" id="IPR036291">
    <property type="entry name" value="NAD(P)-bd_dom_sf"/>
</dbReference>
<evidence type="ECO:0000256" key="2">
    <source>
        <dbReference type="ARBA" id="ARBA00023002"/>
    </source>
</evidence>
<dbReference type="RefSeq" id="XP_001007284.1">
    <property type="nucleotide sequence ID" value="XM_001007284.3"/>
</dbReference>
<dbReference type="CDD" id="cd05356">
    <property type="entry name" value="17beta-HSD1_like_SDR_c"/>
    <property type="match status" value="1"/>
</dbReference>
<protein>
    <submittedName>
        <fullName evidence="5">Oxidoreductase, short chain dehydrogenase/reductase family protein</fullName>
    </submittedName>
</protein>
<dbReference type="Proteomes" id="UP000009168">
    <property type="component" value="Unassembled WGS sequence"/>
</dbReference>
<name>Q22NX2_TETTS</name>
<dbReference type="KEGG" id="tet:TTHERM_00418230"/>
<dbReference type="PIRSF" id="PIRSF000126">
    <property type="entry name" value="11-beta-HSD1"/>
    <property type="match status" value="1"/>
</dbReference>
<evidence type="ECO:0000256" key="3">
    <source>
        <dbReference type="RuleBase" id="RU000363"/>
    </source>
</evidence>
<reference evidence="6" key="1">
    <citation type="journal article" date="2006" name="PLoS Biol.">
        <title>Macronuclear genome sequence of the ciliate Tetrahymena thermophila, a model eukaryote.</title>
        <authorList>
            <person name="Eisen J.A."/>
            <person name="Coyne R.S."/>
            <person name="Wu M."/>
            <person name="Wu D."/>
            <person name="Thiagarajan M."/>
            <person name="Wortman J.R."/>
            <person name="Badger J.H."/>
            <person name="Ren Q."/>
            <person name="Amedeo P."/>
            <person name="Jones K.M."/>
            <person name="Tallon L.J."/>
            <person name="Delcher A.L."/>
            <person name="Salzberg S.L."/>
            <person name="Silva J.C."/>
            <person name="Haas B.J."/>
            <person name="Majoros W.H."/>
            <person name="Farzad M."/>
            <person name="Carlton J.M."/>
            <person name="Smith R.K. Jr."/>
            <person name="Garg J."/>
            <person name="Pearlman R.E."/>
            <person name="Karrer K.M."/>
            <person name="Sun L."/>
            <person name="Manning G."/>
            <person name="Elde N.C."/>
            <person name="Turkewitz A.P."/>
            <person name="Asai D.J."/>
            <person name="Wilkes D.E."/>
            <person name="Wang Y."/>
            <person name="Cai H."/>
            <person name="Collins K."/>
            <person name="Stewart B.A."/>
            <person name="Lee S.R."/>
            <person name="Wilamowska K."/>
            <person name="Weinberg Z."/>
            <person name="Ruzzo W.L."/>
            <person name="Wloga D."/>
            <person name="Gaertig J."/>
            <person name="Frankel J."/>
            <person name="Tsao C.-C."/>
            <person name="Gorovsky M.A."/>
            <person name="Keeling P.J."/>
            <person name="Waller R.F."/>
            <person name="Patron N.J."/>
            <person name="Cherry J.M."/>
            <person name="Stover N.A."/>
            <person name="Krieger C.J."/>
            <person name="del Toro C."/>
            <person name="Ryder H.F."/>
            <person name="Williamson S.C."/>
            <person name="Barbeau R.A."/>
            <person name="Hamilton E.P."/>
            <person name="Orias E."/>
        </authorList>
    </citation>
    <scope>NUCLEOTIDE SEQUENCE [LARGE SCALE GENOMIC DNA]</scope>
    <source>
        <strain evidence="6">SB210</strain>
    </source>
</reference>
<dbReference type="InParanoid" id="Q22NX2"/>
<gene>
    <name evidence="5" type="ORF">TTHERM_00418230</name>
</gene>